<dbReference type="Pfam" id="PF18932">
    <property type="entry name" value="DUF5681"/>
    <property type="match status" value="1"/>
</dbReference>
<dbReference type="Proteomes" id="UP000050786">
    <property type="component" value="Unassembled WGS sequence"/>
</dbReference>
<dbReference type="RefSeq" id="WP_058275344.1">
    <property type="nucleotide sequence ID" value="NZ_CYPS01000067.1"/>
</dbReference>
<protein>
    <recommendedName>
        <fullName evidence="2">DUF5681 domain-containing protein</fullName>
    </recommendedName>
</protein>
<evidence type="ECO:0000313" key="3">
    <source>
        <dbReference type="EMBL" id="CUH45423.1"/>
    </source>
</evidence>
<feature type="domain" description="DUF5681" evidence="2">
    <location>
        <begin position="20"/>
        <end position="78"/>
    </location>
</feature>
<evidence type="ECO:0000256" key="1">
    <source>
        <dbReference type="SAM" id="MobiDB-lite"/>
    </source>
</evidence>
<gene>
    <name evidence="3" type="ORF">RUM4293_04337</name>
</gene>
<dbReference type="AlphaFoldDB" id="A0A0P1E979"/>
<keyword evidence="4" id="KW-1185">Reference proteome</keyword>
<evidence type="ECO:0000313" key="4">
    <source>
        <dbReference type="Proteomes" id="UP000050786"/>
    </source>
</evidence>
<accession>A0A0P1E979</accession>
<dbReference type="EMBL" id="CYPS01000067">
    <property type="protein sequence ID" value="CUH45423.1"/>
    <property type="molecule type" value="Genomic_DNA"/>
</dbReference>
<feature type="compositionally biased region" description="Basic residues" evidence="1">
    <location>
        <begin position="1"/>
        <end position="10"/>
    </location>
</feature>
<evidence type="ECO:0000259" key="2">
    <source>
        <dbReference type="Pfam" id="PF18932"/>
    </source>
</evidence>
<organism evidence="3 4">
    <name type="scientific">Ruegeria atlantica</name>
    <dbReference type="NCBI Taxonomy" id="81569"/>
    <lineage>
        <taxon>Bacteria</taxon>
        <taxon>Pseudomonadati</taxon>
        <taxon>Pseudomonadota</taxon>
        <taxon>Alphaproteobacteria</taxon>
        <taxon>Rhodobacterales</taxon>
        <taxon>Roseobacteraceae</taxon>
        <taxon>Ruegeria</taxon>
    </lineage>
</organism>
<feature type="region of interest" description="Disordered" evidence="1">
    <location>
        <begin position="1"/>
        <end position="35"/>
    </location>
</feature>
<dbReference type="InterPro" id="IPR043736">
    <property type="entry name" value="DUF5681"/>
</dbReference>
<name>A0A0P1E979_9RHOB</name>
<reference evidence="4" key="1">
    <citation type="submission" date="2015-09" db="EMBL/GenBank/DDBJ databases">
        <authorList>
            <person name="Rodrigo-Torres L."/>
            <person name="Arahal D.R."/>
        </authorList>
    </citation>
    <scope>NUCLEOTIDE SEQUENCE [LARGE SCALE GENOMIC DNA]</scope>
    <source>
        <strain evidence="4">CECT 4293</strain>
    </source>
</reference>
<proteinExistence type="predicted"/>
<sequence>MSSKQNRKNGKTTGERNPDGTFATGNSGRPRGARHKVTRAVEELLEGQSEAITQKAVEMALEGDTTALRLCLERVAPAGKDSPVNFDLPHIKSAQAASEAAQAVLQAVSHGEVTPLEGATVMGLVEQYRRVLETTELERRIAALEATK</sequence>